<organism evidence="2 3">
    <name type="scientific">Maribacter flavus</name>
    <dbReference type="NCBI Taxonomy" id="1658664"/>
    <lineage>
        <taxon>Bacteria</taxon>
        <taxon>Pseudomonadati</taxon>
        <taxon>Bacteroidota</taxon>
        <taxon>Flavobacteriia</taxon>
        <taxon>Flavobacteriales</taxon>
        <taxon>Flavobacteriaceae</taxon>
        <taxon>Maribacter</taxon>
    </lineage>
</organism>
<proteinExistence type="predicted"/>
<evidence type="ECO:0000256" key="1">
    <source>
        <dbReference type="SAM" id="Phobius"/>
    </source>
</evidence>
<reference evidence="2 3" key="1">
    <citation type="submission" date="2019-09" db="EMBL/GenBank/DDBJ databases">
        <authorList>
            <person name="Khan S.A."/>
            <person name="Jeon C.O."/>
            <person name="Chun B.H."/>
            <person name="Jeong S.E."/>
        </authorList>
    </citation>
    <scope>NUCLEOTIDE SEQUENCE [LARGE SCALE GENOMIC DNA]</scope>
    <source>
        <strain evidence="2 3">KCTC 42508</strain>
    </source>
</reference>
<protein>
    <submittedName>
        <fullName evidence="2">Uncharacterized protein</fullName>
    </submittedName>
</protein>
<name>A0A5B2TX89_9FLAO</name>
<keyword evidence="1" id="KW-0472">Membrane</keyword>
<evidence type="ECO:0000313" key="3">
    <source>
        <dbReference type="Proteomes" id="UP000323188"/>
    </source>
</evidence>
<dbReference type="Proteomes" id="UP000323188">
    <property type="component" value="Unassembled WGS sequence"/>
</dbReference>
<sequence>MNRIINHIANWLMAFNDKKMKVREDFNSYMKRGNNLIIFGLVLFGIYFLYMAFDLYRDYGKIWLASFPIILFGIAVFVALIKNAYRDKLKNRQRNSSIRLVGFNMDFNQPILAQIYSSLIRYEFLDENLNRFEDFYNVMIFDFDEHESVLHFNCTQAELKFILEKFKVFKRGLHLSTFERSGKIYNKGELISAKKLSKSYNKNPVTRETEDLIDSFFGFLGDN</sequence>
<dbReference type="AlphaFoldDB" id="A0A5B2TX89"/>
<comment type="caution">
    <text evidence="2">The sequence shown here is derived from an EMBL/GenBank/DDBJ whole genome shotgun (WGS) entry which is preliminary data.</text>
</comment>
<gene>
    <name evidence="2" type="ORF">F0361_05340</name>
</gene>
<keyword evidence="1" id="KW-0812">Transmembrane</keyword>
<evidence type="ECO:0000313" key="2">
    <source>
        <dbReference type="EMBL" id="KAA2219037.1"/>
    </source>
</evidence>
<feature type="transmembrane region" description="Helical" evidence="1">
    <location>
        <begin position="36"/>
        <end position="56"/>
    </location>
</feature>
<keyword evidence="1" id="KW-1133">Transmembrane helix</keyword>
<dbReference type="EMBL" id="VUOE01000001">
    <property type="protein sequence ID" value="KAA2219037.1"/>
    <property type="molecule type" value="Genomic_DNA"/>
</dbReference>
<accession>A0A5B2TX89</accession>
<dbReference type="RefSeq" id="WP_138256419.1">
    <property type="nucleotide sequence ID" value="NZ_VUOE01000001.1"/>
</dbReference>
<feature type="transmembrane region" description="Helical" evidence="1">
    <location>
        <begin position="62"/>
        <end position="85"/>
    </location>
</feature>